<dbReference type="HAMAP" id="MF_04110">
    <property type="entry name" value="ENDOLYSIN_T4"/>
    <property type="match status" value="1"/>
</dbReference>
<keyword evidence="1" id="KW-0326">Glycosidase</keyword>
<organism evidence="3 4">
    <name type="scientific">Arsukibacterium indicum</name>
    <dbReference type="NCBI Taxonomy" id="2848612"/>
    <lineage>
        <taxon>Bacteria</taxon>
        <taxon>Pseudomonadati</taxon>
        <taxon>Pseudomonadota</taxon>
        <taxon>Gammaproteobacteria</taxon>
        <taxon>Chromatiales</taxon>
        <taxon>Chromatiaceae</taxon>
        <taxon>Arsukibacterium</taxon>
    </lineage>
</organism>
<comment type="catalytic activity">
    <reaction evidence="1">
        <text>Hydrolysis of (1-&gt;4)-beta-linkages between N-acetylmuramic acid and N-acetyl-D-glucosamine residues in a peptidoglycan and between N-acetyl-D-glucosamine residues in chitodextrins.</text>
        <dbReference type="EC" id="3.2.1.17"/>
    </reaction>
</comment>
<proteinExistence type="inferred from homology"/>
<keyword evidence="4" id="KW-1185">Reference proteome</keyword>
<dbReference type="RefSeq" id="WP_217667244.1">
    <property type="nucleotide sequence ID" value="NZ_JAHRID010000001.1"/>
</dbReference>
<keyword evidence="1" id="KW-0929">Antimicrobial</keyword>
<evidence type="ECO:0000313" key="3">
    <source>
        <dbReference type="EMBL" id="MBV2128171.1"/>
    </source>
</evidence>
<dbReference type="InterPro" id="IPR034690">
    <property type="entry name" value="Endolysin_T4_type"/>
</dbReference>
<accession>A0ABS6MIL0</accession>
<feature type="signal peptide" evidence="2">
    <location>
        <begin position="1"/>
        <end position="25"/>
    </location>
</feature>
<dbReference type="EC" id="3.2.1.17" evidence="1"/>
<dbReference type="CDD" id="cd16900">
    <property type="entry name" value="endolysin_R21-like"/>
    <property type="match status" value="1"/>
</dbReference>
<dbReference type="HAMAP" id="MF_04136">
    <property type="entry name" value="SAR_ENDOLYSIN"/>
    <property type="match status" value="1"/>
</dbReference>
<dbReference type="InterPro" id="IPR002196">
    <property type="entry name" value="Glyco_hydro_24"/>
</dbReference>
<keyword evidence="1" id="KW-0081">Bacteriolytic enzyme</keyword>
<comment type="caution">
    <text evidence="3">The sequence shown here is derived from an EMBL/GenBank/DDBJ whole genome shotgun (WGS) entry which is preliminary data.</text>
</comment>
<dbReference type="InterPro" id="IPR051018">
    <property type="entry name" value="Bacteriophage_GH24"/>
</dbReference>
<keyword evidence="2" id="KW-0732">Signal</keyword>
<dbReference type="PANTHER" id="PTHR38107:SF3">
    <property type="entry name" value="LYSOZYME RRRD-RELATED"/>
    <property type="match status" value="1"/>
</dbReference>
<dbReference type="InterPro" id="IPR043688">
    <property type="entry name" value="SAR_endolysin-like"/>
</dbReference>
<dbReference type="EMBL" id="JAHRID010000001">
    <property type="protein sequence ID" value="MBV2128171.1"/>
    <property type="molecule type" value="Genomic_DNA"/>
</dbReference>
<dbReference type="Proteomes" id="UP000704611">
    <property type="component" value="Unassembled WGS sequence"/>
</dbReference>
<name>A0ABS6MIL0_9GAMM</name>
<dbReference type="PANTHER" id="PTHR38107">
    <property type="match status" value="1"/>
</dbReference>
<dbReference type="Pfam" id="PF00959">
    <property type="entry name" value="Phage_lysozyme"/>
    <property type="match status" value="1"/>
</dbReference>
<feature type="chain" id="PRO_5046154664" description="Lysozyme" evidence="2">
    <location>
        <begin position="26"/>
        <end position="162"/>
    </location>
</feature>
<gene>
    <name evidence="3" type="ORF">KQY15_03555</name>
</gene>
<comment type="similarity">
    <text evidence="1">Belongs to the glycosyl hydrolase 24 family.</text>
</comment>
<evidence type="ECO:0000256" key="1">
    <source>
        <dbReference type="RuleBase" id="RU003788"/>
    </source>
</evidence>
<keyword evidence="1" id="KW-0378">Hydrolase</keyword>
<reference evidence="3 4" key="1">
    <citation type="submission" date="2021-06" db="EMBL/GenBank/DDBJ databases">
        <title>Rheinheimera indica sp. nov., isolated from deep-sea sediment.</title>
        <authorList>
            <person name="Wang Z."/>
            <person name="Zhang X.-Y."/>
        </authorList>
    </citation>
    <scope>NUCLEOTIDE SEQUENCE [LARGE SCALE GENOMIC DNA]</scope>
    <source>
        <strain evidence="3 4">SM2107</strain>
    </source>
</reference>
<evidence type="ECO:0000313" key="4">
    <source>
        <dbReference type="Proteomes" id="UP000704611"/>
    </source>
</evidence>
<protein>
    <recommendedName>
        <fullName evidence="1">Lysozyme</fullName>
        <ecNumber evidence="1">3.2.1.17</ecNumber>
    </recommendedName>
</protein>
<sequence length="162" mass="17598">MKNVAAKLSAMGLAAALALTGGTIAVHEGYVPGTYYDPVGILTACFGHVSPTLRPGQKMSDDECLRLLADDLVKHNDQLLAAVRVPLSEQEHAAYLSFHYNVGSGNFRSSTLLRHLNAGFRVEACNELSRWVFAKGIKLPGLITRRANERDLCLQGAIHVQK</sequence>
<evidence type="ECO:0000256" key="2">
    <source>
        <dbReference type="SAM" id="SignalP"/>
    </source>
</evidence>